<dbReference type="Pfam" id="PF24598">
    <property type="entry name" value="DOP1_C"/>
    <property type="match status" value="1"/>
</dbReference>
<comment type="caution">
    <text evidence="11">The sequence shown here is derived from an EMBL/GenBank/DDBJ whole genome shotgun (WGS) entry which is preliminary data.</text>
</comment>
<protein>
    <recommendedName>
        <fullName evidence="13">Dopey N-terminal domain-containing protein</fullName>
    </recommendedName>
</protein>
<dbReference type="Proteomes" id="UP001385951">
    <property type="component" value="Unassembled WGS sequence"/>
</dbReference>
<keyword evidence="12" id="KW-1185">Reference proteome</keyword>
<feature type="domain" description="DOP1 N-terminal" evidence="8">
    <location>
        <begin position="28"/>
        <end position="317"/>
    </location>
</feature>
<evidence type="ECO:0000259" key="8">
    <source>
        <dbReference type="Pfam" id="PF04118"/>
    </source>
</evidence>
<feature type="compositionally biased region" description="Polar residues" evidence="7">
    <location>
        <begin position="1"/>
        <end position="10"/>
    </location>
</feature>
<evidence type="ECO:0008006" key="13">
    <source>
        <dbReference type="Google" id="ProtNLM"/>
    </source>
</evidence>
<evidence type="ECO:0000256" key="5">
    <source>
        <dbReference type="ARBA" id="ARBA00023136"/>
    </source>
</evidence>
<evidence type="ECO:0000256" key="6">
    <source>
        <dbReference type="ARBA" id="ARBA00046326"/>
    </source>
</evidence>
<dbReference type="InterPro" id="IPR040314">
    <property type="entry name" value="DOP1"/>
</dbReference>
<feature type="domain" description="DOP1-like C-terminal" evidence="10">
    <location>
        <begin position="1279"/>
        <end position="1471"/>
    </location>
</feature>
<evidence type="ECO:0000256" key="7">
    <source>
        <dbReference type="SAM" id="MobiDB-lite"/>
    </source>
</evidence>
<dbReference type="GO" id="GO:0005768">
    <property type="term" value="C:endosome"/>
    <property type="evidence" value="ECO:0007669"/>
    <property type="project" value="TreeGrafter"/>
</dbReference>
<comment type="subcellular location">
    <subcellularLocation>
        <location evidence="1">Golgi apparatus membrane</location>
        <topology evidence="1">Peripheral membrane protein</topology>
    </subcellularLocation>
</comment>
<dbReference type="InterPro" id="IPR056458">
    <property type="entry name" value="TPR_DOP1_M"/>
</dbReference>
<name>A0AAW0G532_9APHY</name>
<proteinExistence type="inferred from homology"/>
<reference evidence="11 12" key="1">
    <citation type="submission" date="2022-09" db="EMBL/GenBank/DDBJ databases">
        <authorList>
            <person name="Palmer J.M."/>
        </authorList>
    </citation>
    <scope>NUCLEOTIDE SEQUENCE [LARGE SCALE GENOMIC DNA]</scope>
    <source>
        <strain evidence="11 12">DSM 7382</strain>
    </source>
</reference>
<evidence type="ECO:0000256" key="2">
    <source>
        <dbReference type="ARBA" id="ARBA00022448"/>
    </source>
</evidence>
<organism evidence="11 12">
    <name type="scientific">Cerrena zonata</name>
    <dbReference type="NCBI Taxonomy" id="2478898"/>
    <lineage>
        <taxon>Eukaryota</taxon>
        <taxon>Fungi</taxon>
        <taxon>Dikarya</taxon>
        <taxon>Basidiomycota</taxon>
        <taxon>Agaricomycotina</taxon>
        <taxon>Agaricomycetes</taxon>
        <taxon>Polyporales</taxon>
        <taxon>Cerrenaceae</taxon>
        <taxon>Cerrena</taxon>
    </lineage>
</organism>
<accession>A0AAW0G532</accession>
<evidence type="ECO:0000313" key="12">
    <source>
        <dbReference type="Proteomes" id="UP001385951"/>
    </source>
</evidence>
<dbReference type="Pfam" id="PF24597">
    <property type="entry name" value="TPR_DOP1_M"/>
    <property type="match status" value="1"/>
</dbReference>
<keyword evidence="3" id="KW-0653">Protein transport</keyword>
<keyword evidence="2" id="KW-0813">Transport</keyword>
<dbReference type="GO" id="GO:0006895">
    <property type="term" value="P:Golgi to endosome transport"/>
    <property type="evidence" value="ECO:0007669"/>
    <property type="project" value="InterPro"/>
</dbReference>
<gene>
    <name evidence="11" type="ORF">QCA50_010227</name>
</gene>
<dbReference type="Pfam" id="PF04118">
    <property type="entry name" value="Dopey_N"/>
    <property type="match status" value="1"/>
</dbReference>
<dbReference type="GO" id="GO:0005829">
    <property type="term" value="C:cytosol"/>
    <property type="evidence" value="ECO:0007669"/>
    <property type="project" value="GOC"/>
</dbReference>
<keyword evidence="4" id="KW-0333">Golgi apparatus</keyword>
<dbReference type="EMBL" id="JASBNA010000016">
    <property type="protein sequence ID" value="KAK7686627.1"/>
    <property type="molecule type" value="Genomic_DNA"/>
</dbReference>
<dbReference type="GO" id="GO:0000139">
    <property type="term" value="C:Golgi membrane"/>
    <property type="evidence" value="ECO:0007669"/>
    <property type="project" value="UniProtKB-SubCell"/>
</dbReference>
<dbReference type="SUPFAM" id="SSF48371">
    <property type="entry name" value="ARM repeat"/>
    <property type="match status" value="1"/>
</dbReference>
<dbReference type="PANTHER" id="PTHR14042">
    <property type="entry name" value="DOPEY-RELATED"/>
    <property type="match status" value="1"/>
</dbReference>
<sequence>MMSASTSSKTGKTRDDVTSHIPPSYASDPKFKKYTQQVDKCLNSFDNVQEWADFISFLKQLLKTFQAYMQFKEIPKKLIVAKRLSQCLNPALPTGVHQRALDVYAHILAVLGSEGLKRDLALWSSGLFPFFEYAATSVKPTLLNLFDTHYLPLQASLRPVMKSFILALLPGLEEETGEFFEKVLSLLDRLSGTVSPSFFLQNLWLVMLTSPSARGTSINFLSRRLPRLNANEDITAIVGRDIGLMIRAFAAALEDDDLLVRRGALDILLQSLRADSIAIQKASEEDRSILMRAATSVVLRRDLSLNRRIYSWLLGPEENSQQQVAYLKANALTLLASTLRIEMFHPSADYSQSRPFKIFISLLDKWEIGQPLTEVLVLDAFKAVRKIIDSEDDVEEEMTMTACTLYEAIEPDALWKQLFKTVLDDLSSNTSSCEGINMVYHILCKYHKHDEEMETIHLPIVFNALLEALNQFTAADTTRLSSSSTHATLRLLSQMLKLIPASALKQRPQVKSEGQEETPTLGSYAFASTFFQLEVPPLAQQSDLALPLTAAFHDATALTIVVAKGLSNFSSDMSGVRSSLIDSLALLNAIVERVQQTRGPLSSISWNPQVWLSTILNCVQAKTAAFSVVDSGITSITHIQQTEGLEPTFSIDDRDTMSGMIKPLLKYLRPQYAAFHMRAVSLIWQLEKSTKSSHLESIIAQSISIPSSSQEIQSACEAFGVLWRLTEDPLLPGFRLQVPMMLVLDTLKSDDPNLRRVGETWMRCSLEIISKVCTHSNHLAVLSNRCRVLEPILFELNDISVRRSNMSEEFNGRQVQGFYYERPFDQRYSTHLLETLLSVVKFGGQGFSKTAKGTALSRSTNVDLLERLQAAGNFPDSTYMDVVLQMLLRFLQSEPKPSLSQTMRPFNITLQSTSIDLLQSLVVRGEIDLITLQNIESAVVSKLYFSVHTHRLDLQNKLLHLLHAIMTALHTQAGPSQPPALLSSTPEIPQGPIPSSYNLHPLLVQTLIDGLSAPSNHPLLQHWLDFILSTVPHLQNVLNTVIIPLNDCLCRLLRSSLADVLQASKGTAADDIISTTTDADFLMLLTALERLVLLSSSQLPVTTQEEEEATSPDKHESSGLLGYVSNVFSSDSTANIGEEQTSAKSSDHRSLHDAIRVLYSIWEALATTKTQHWSSESESLTMIYGRTRTRCRRVLEHLFRVHSSEVLESIVVCWNEGVSKSNPDDVIAAFELVDVLTSSAQNVVHMLCESIAGRIQISPERPRKQFANPLLTDLTLFDFLEQYLVRLEGPLAAQVWVRFIQLAKDLSVAFREYKPQVFSTIRCFTVLADKVSQTTLVEDKRVRKELQETYTKLLDLCLLAGKGSEPSWIRRNALGVNGRDSPISKDSEIRDERHVQDPVDRINIYIASDIIPNLRKFLVDADKILAVSSSISYSIVTPAMKGRSKPLDVDDNVLSILREMTRLAAAIKAWRGPDCRRTQ</sequence>
<dbReference type="InterPro" id="IPR056457">
    <property type="entry name" value="DOP1_C"/>
</dbReference>
<evidence type="ECO:0000259" key="10">
    <source>
        <dbReference type="Pfam" id="PF24598"/>
    </source>
</evidence>
<feature type="region of interest" description="Disordered" evidence="7">
    <location>
        <begin position="1"/>
        <end position="24"/>
    </location>
</feature>
<evidence type="ECO:0000259" key="9">
    <source>
        <dbReference type="Pfam" id="PF24597"/>
    </source>
</evidence>
<evidence type="ECO:0000256" key="3">
    <source>
        <dbReference type="ARBA" id="ARBA00022927"/>
    </source>
</evidence>
<comment type="similarity">
    <text evidence="6">Belongs to the DOP1 family.</text>
</comment>
<dbReference type="InterPro" id="IPR007249">
    <property type="entry name" value="DOP1_N"/>
</dbReference>
<dbReference type="PANTHER" id="PTHR14042:SF24">
    <property type="entry name" value="PROTEIN DOPEY-1 HOMOLOG"/>
    <property type="match status" value="1"/>
</dbReference>
<evidence type="ECO:0000256" key="4">
    <source>
        <dbReference type="ARBA" id="ARBA00023034"/>
    </source>
</evidence>
<evidence type="ECO:0000313" key="11">
    <source>
        <dbReference type="EMBL" id="KAK7686627.1"/>
    </source>
</evidence>
<dbReference type="GO" id="GO:0015031">
    <property type="term" value="P:protein transport"/>
    <property type="evidence" value="ECO:0007669"/>
    <property type="project" value="UniProtKB-KW"/>
</dbReference>
<keyword evidence="5" id="KW-0472">Membrane</keyword>
<dbReference type="InterPro" id="IPR016024">
    <property type="entry name" value="ARM-type_fold"/>
</dbReference>
<feature type="domain" description="DOP1-like middle TPR" evidence="9">
    <location>
        <begin position="326"/>
        <end position="517"/>
    </location>
</feature>
<dbReference type="GO" id="GO:0005802">
    <property type="term" value="C:trans-Golgi network"/>
    <property type="evidence" value="ECO:0007669"/>
    <property type="project" value="TreeGrafter"/>
</dbReference>
<evidence type="ECO:0000256" key="1">
    <source>
        <dbReference type="ARBA" id="ARBA00004395"/>
    </source>
</evidence>